<dbReference type="GeneID" id="28898215"/>
<dbReference type="OMA" id="HNRHLNM"/>
<dbReference type="OrthoDB" id="5395390at2759"/>
<sequence length="712" mass="80727">MAPSRHSETSTRGRRASRSKVVSYKEPSSDDDFDDSDDFDDHGHSNGPTRRSSNLNARQTTRATRSVRAPAPQPQQTSSRRGGRDQRANTRDNAISSTKGSSPRKAESHSKHGGHSKAFSITKQEHDGPIPPWQTLPYQILVQIFQCASYPLYNDRFHPTSSIKWLLDTARLCKAFAEPALTALYRSPPLLPSDRPHGLLKLLSESPDIHSFNYNVKIKRLEVEVYQTLAYTTPGLGHVDLGALIRHTPQLIDLELFHISDRPPYRDLGTERGLKWLYPDSLFSALDECQRSLVVWRWNARMTGPKQALPNLKSIHQTVPFRTIRDLAFVNYNSSKRRPKDAPNDPDEAVLADALSVLPNLRCLHFEISSIVNGNLLPLLPVNLSHLSFVKCTSLTSDDLQPFLISHGHHLKELILDHNQSLDLAFLPTLAYSCPQLEILKMDLTFYSSHSFYHDSEPLYATLLDQAEIPTWPKTLRCIELIQLRNWTAGSAETFFQSLLDSAAELPDLRRLVLKVILQIGWRDRARFRDRWIGKLKRAFLRQSDPPDPNLRSLRTFKKWKEGQRSFDHHGQTLFGQSETPHNGAKPESDSDAPLLLRRKSTRIAQQNEAAAVELSQGDRPRRKKRKLHHESDSSDDDDFGSDLSNSESDSDVAAKGESHVQGMCEVVDIRIDNLRPAEAQFNENDFLDSEASGDEEWDGTDRVPGDERYAW</sequence>
<evidence type="ECO:0000313" key="3">
    <source>
        <dbReference type="Proteomes" id="UP000076632"/>
    </source>
</evidence>
<feature type="region of interest" description="Disordered" evidence="1">
    <location>
        <begin position="1"/>
        <end position="116"/>
    </location>
</feature>
<feature type="compositionally biased region" description="Polar residues" evidence="1">
    <location>
        <begin position="46"/>
        <end position="64"/>
    </location>
</feature>
<evidence type="ECO:0000313" key="2">
    <source>
        <dbReference type="EMBL" id="KZF20593.1"/>
    </source>
</evidence>
<dbReference type="InterPro" id="IPR032675">
    <property type="entry name" value="LRR_dom_sf"/>
</dbReference>
<name>A0A165AJR6_XYLHT</name>
<feature type="compositionally biased region" description="Basic and acidic residues" evidence="1">
    <location>
        <begin position="700"/>
        <end position="712"/>
    </location>
</feature>
<dbReference type="STRING" id="1328760.A0A165AJR6"/>
<dbReference type="RefSeq" id="XP_018186148.1">
    <property type="nucleotide sequence ID" value="XM_018333078.1"/>
</dbReference>
<feature type="region of interest" description="Disordered" evidence="1">
    <location>
        <begin position="683"/>
        <end position="712"/>
    </location>
</feature>
<proteinExistence type="predicted"/>
<dbReference type="SUPFAM" id="SSF52047">
    <property type="entry name" value="RNI-like"/>
    <property type="match status" value="1"/>
</dbReference>
<dbReference type="PANTHER" id="PTHR34755">
    <property type="entry name" value="SERINE/ARGININE REPETITIVE MATRIX PROTEIN 3-RELATED"/>
    <property type="match status" value="1"/>
</dbReference>
<gene>
    <name evidence="2" type="ORF">L228DRAFT_249345</name>
</gene>
<accession>A0A165AJR6</accession>
<dbReference type="PANTHER" id="PTHR34755:SF4">
    <property type="entry name" value="F-BOX DOMAIN-CONTAINING PROTEIN"/>
    <property type="match status" value="1"/>
</dbReference>
<dbReference type="AlphaFoldDB" id="A0A165AJR6"/>
<dbReference type="Gene3D" id="3.80.10.10">
    <property type="entry name" value="Ribonuclease Inhibitor"/>
    <property type="match status" value="1"/>
</dbReference>
<dbReference type="Proteomes" id="UP000076632">
    <property type="component" value="Unassembled WGS sequence"/>
</dbReference>
<feature type="compositionally biased region" description="Acidic residues" evidence="1">
    <location>
        <begin position="29"/>
        <end position="40"/>
    </location>
</feature>
<organism evidence="2 3">
    <name type="scientific">Xylona heveae (strain CBS 132557 / TC161)</name>
    <dbReference type="NCBI Taxonomy" id="1328760"/>
    <lineage>
        <taxon>Eukaryota</taxon>
        <taxon>Fungi</taxon>
        <taxon>Dikarya</taxon>
        <taxon>Ascomycota</taxon>
        <taxon>Pezizomycotina</taxon>
        <taxon>Xylonomycetes</taxon>
        <taxon>Xylonales</taxon>
        <taxon>Xylonaceae</taxon>
        <taxon>Xylona</taxon>
    </lineage>
</organism>
<feature type="compositionally biased region" description="Basic and acidic residues" evidence="1">
    <location>
        <begin position="1"/>
        <end position="11"/>
    </location>
</feature>
<feature type="region of interest" description="Disordered" evidence="1">
    <location>
        <begin position="571"/>
        <end position="593"/>
    </location>
</feature>
<feature type="compositionally biased region" description="Acidic residues" evidence="1">
    <location>
        <begin position="686"/>
        <end position="699"/>
    </location>
</feature>
<feature type="compositionally biased region" description="Polar residues" evidence="1">
    <location>
        <begin position="91"/>
        <end position="101"/>
    </location>
</feature>
<dbReference type="EMBL" id="KV407462">
    <property type="protein sequence ID" value="KZF20593.1"/>
    <property type="molecule type" value="Genomic_DNA"/>
</dbReference>
<protein>
    <recommendedName>
        <fullName evidence="4">F-box domain-containing protein</fullName>
    </recommendedName>
</protein>
<evidence type="ECO:0000256" key="1">
    <source>
        <dbReference type="SAM" id="MobiDB-lite"/>
    </source>
</evidence>
<keyword evidence="3" id="KW-1185">Reference proteome</keyword>
<dbReference type="InterPro" id="IPR052109">
    <property type="entry name" value="SRRM_Domain-Containing"/>
</dbReference>
<reference evidence="2 3" key="1">
    <citation type="journal article" date="2016" name="Fungal Biol.">
        <title>The genome of Xylona heveae provides a window into fungal endophytism.</title>
        <authorList>
            <person name="Gazis R."/>
            <person name="Kuo A."/>
            <person name="Riley R."/>
            <person name="LaButti K."/>
            <person name="Lipzen A."/>
            <person name="Lin J."/>
            <person name="Amirebrahimi M."/>
            <person name="Hesse C.N."/>
            <person name="Spatafora J.W."/>
            <person name="Henrissat B."/>
            <person name="Hainaut M."/>
            <person name="Grigoriev I.V."/>
            <person name="Hibbett D.S."/>
        </authorList>
    </citation>
    <scope>NUCLEOTIDE SEQUENCE [LARGE SCALE GENOMIC DNA]</scope>
    <source>
        <strain evidence="2 3">TC161</strain>
    </source>
</reference>
<feature type="region of interest" description="Disordered" evidence="1">
    <location>
        <begin position="606"/>
        <end position="658"/>
    </location>
</feature>
<evidence type="ECO:0008006" key="4">
    <source>
        <dbReference type="Google" id="ProtNLM"/>
    </source>
</evidence>
<dbReference type="InParanoid" id="A0A165AJR6"/>